<dbReference type="Gene3D" id="3.30.70.330">
    <property type="match status" value="1"/>
</dbReference>
<keyword evidence="1" id="KW-0694">RNA-binding</keyword>
<dbReference type="GO" id="GO:0003723">
    <property type="term" value="F:RNA binding"/>
    <property type="evidence" value="ECO:0007669"/>
    <property type="project" value="UniProtKB-UniRule"/>
</dbReference>
<dbReference type="AlphaFoldDB" id="A0A445ILW8"/>
<dbReference type="CDD" id="cd00590">
    <property type="entry name" value="RRM_SF"/>
    <property type="match status" value="1"/>
</dbReference>
<evidence type="ECO:0000313" key="4">
    <source>
        <dbReference type="EMBL" id="RZB87024.1"/>
    </source>
</evidence>
<evidence type="ECO:0000259" key="3">
    <source>
        <dbReference type="PROSITE" id="PS50102"/>
    </source>
</evidence>
<dbReference type="EMBL" id="QZWG01000010">
    <property type="protein sequence ID" value="RZB87024.1"/>
    <property type="molecule type" value="Genomic_DNA"/>
</dbReference>
<dbReference type="Proteomes" id="UP000289340">
    <property type="component" value="Chromosome 10"/>
</dbReference>
<dbReference type="Pfam" id="PF00076">
    <property type="entry name" value="RRM_1"/>
    <property type="match status" value="1"/>
</dbReference>
<dbReference type="PROSITE" id="PS50102">
    <property type="entry name" value="RRM"/>
    <property type="match status" value="1"/>
</dbReference>
<evidence type="ECO:0000256" key="2">
    <source>
        <dbReference type="SAM" id="MobiDB-lite"/>
    </source>
</evidence>
<protein>
    <recommendedName>
        <fullName evidence="3">RRM domain-containing protein</fullName>
    </recommendedName>
</protein>
<evidence type="ECO:0000313" key="5">
    <source>
        <dbReference type="Proteomes" id="UP000289340"/>
    </source>
</evidence>
<keyword evidence="5" id="KW-1185">Reference proteome</keyword>
<organism evidence="4 5">
    <name type="scientific">Glycine soja</name>
    <name type="common">Wild soybean</name>
    <dbReference type="NCBI Taxonomy" id="3848"/>
    <lineage>
        <taxon>Eukaryota</taxon>
        <taxon>Viridiplantae</taxon>
        <taxon>Streptophyta</taxon>
        <taxon>Embryophyta</taxon>
        <taxon>Tracheophyta</taxon>
        <taxon>Spermatophyta</taxon>
        <taxon>Magnoliopsida</taxon>
        <taxon>eudicotyledons</taxon>
        <taxon>Gunneridae</taxon>
        <taxon>Pentapetalae</taxon>
        <taxon>rosids</taxon>
        <taxon>fabids</taxon>
        <taxon>Fabales</taxon>
        <taxon>Fabaceae</taxon>
        <taxon>Papilionoideae</taxon>
        <taxon>50 kb inversion clade</taxon>
        <taxon>NPAAA clade</taxon>
        <taxon>indigoferoid/millettioid clade</taxon>
        <taxon>Phaseoleae</taxon>
        <taxon>Glycine</taxon>
        <taxon>Glycine subgen. Soja</taxon>
    </lineage>
</organism>
<dbReference type="SMART" id="SM00360">
    <property type="entry name" value="RRM"/>
    <property type="match status" value="1"/>
</dbReference>
<comment type="caution">
    <text evidence="4">The sequence shown here is derived from an EMBL/GenBank/DDBJ whole genome shotgun (WGS) entry which is preliminary data.</text>
</comment>
<reference evidence="4 5" key="1">
    <citation type="submission" date="2018-09" db="EMBL/GenBank/DDBJ databases">
        <title>A high-quality reference genome of wild soybean provides a powerful tool to mine soybean genomes.</title>
        <authorList>
            <person name="Xie M."/>
            <person name="Chung C.Y.L."/>
            <person name="Li M.-W."/>
            <person name="Wong F.-L."/>
            <person name="Chan T.-F."/>
            <person name="Lam H.-M."/>
        </authorList>
    </citation>
    <scope>NUCLEOTIDE SEQUENCE [LARGE SCALE GENOMIC DNA]</scope>
    <source>
        <strain evidence="5">cv. W05</strain>
        <tissue evidence="4">Hypocotyl of etiolated seedlings</tissue>
    </source>
</reference>
<dbReference type="InterPro" id="IPR035979">
    <property type="entry name" value="RBD_domain_sf"/>
</dbReference>
<feature type="compositionally biased region" description="Basic and acidic residues" evidence="2">
    <location>
        <begin position="376"/>
        <end position="397"/>
    </location>
</feature>
<feature type="domain" description="RRM" evidence="3">
    <location>
        <begin position="32"/>
        <end position="109"/>
    </location>
</feature>
<accession>A0A445ILW8</accession>
<dbReference type="PANTHER" id="PTHR34427:SF5">
    <property type="entry name" value="DUF4283 DOMAIN-CONTAINING PROTEIN"/>
    <property type="match status" value="1"/>
</dbReference>
<sequence>MRVDPRQRYDDTRRGQLHKHQNANWRDRNDITTFYFTRFPEQTTEKELWIHFKQWGEVREVFISKNKNKAGRRYGFVRFKGVQDERRLERNLDNIILGGLKMYVNAPKYGRGKERHVGHNIIQRTLAGEDINGSNAPGQVSQQYRANPMTYAKAVTSTIKAADAWVGRLKEPRFFKRIEEELPWEIGSNVVPKYIGDDMILLLGLSDAKAEELILEENRHGTSLFYSVERWSPTLRPRNRLIWVQCWGIPLEAWDIRHIRKIVAAVGDLIEVDDDVEELRRLDRARVLIRTPWIPLIHHTFTVHVQQETHNVTIVEESQNDAGQRFHQRRNVIGSSKEIDSDDSDVAEMSHATSDTHPPPTRFAVRHTGDGEDDQHEPRSKLSPAKDYHSADVDTQHGETTLNGPKPRRTGDVASQPAATLSNGSRHHLNPSGITRGQGAHFPIEEACTRLEDRKGNMHSAGVESTTLLEAHFGDHRLHAAPNWKEQGCRGMSPTTAGRLDREEGEISEDAANGQMEVDLNNANGSFVPITVARDISAGICGLSNLEAHDIVVGTTGPSIAEGISTHTPPTSPKIFCESPFTHTAASGSVWRVYSRKRGCRKQVAQEEGKEDNMGAANMLANHQNSIGEVITDPTCSKNDTTTVHVEEATSQWEMAKALGVTAVADPDKIIKKIEEMEDRDRKEAEAMGTLNIHP</sequence>
<dbReference type="InterPro" id="IPR012677">
    <property type="entry name" value="Nucleotide-bd_a/b_plait_sf"/>
</dbReference>
<gene>
    <name evidence="4" type="ORF">D0Y65_026935</name>
</gene>
<dbReference type="InterPro" id="IPR000504">
    <property type="entry name" value="RRM_dom"/>
</dbReference>
<feature type="region of interest" description="Disordered" evidence="2">
    <location>
        <begin position="318"/>
        <end position="441"/>
    </location>
</feature>
<name>A0A445ILW8_GLYSO</name>
<dbReference type="SUPFAM" id="SSF54928">
    <property type="entry name" value="RNA-binding domain, RBD"/>
    <property type="match status" value="1"/>
</dbReference>
<evidence type="ECO:0000256" key="1">
    <source>
        <dbReference type="PROSITE-ProRule" id="PRU00176"/>
    </source>
</evidence>
<proteinExistence type="predicted"/>
<dbReference type="PANTHER" id="PTHR34427">
    <property type="entry name" value="DUF4283 DOMAIN PROTEIN"/>
    <property type="match status" value="1"/>
</dbReference>